<feature type="non-terminal residue" evidence="1">
    <location>
        <position position="32"/>
    </location>
</feature>
<feature type="non-terminal residue" evidence="1">
    <location>
        <position position="1"/>
    </location>
</feature>
<name>A0A6J4NZN7_9PSEU</name>
<reference evidence="1" key="1">
    <citation type="submission" date="2020-02" db="EMBL/GenBank/DDBJ databases">
        <authorList>
            <person name="Meier V. D."/>
        </authorList>
    </citation>
    <scope>NUCLEOTIDE SEQUENCE</scope>
    <source>
        <strain evidence="1">AVDCRST_MAG66</strain>
    </source>
</reference>
<accession>A0A6J4NZN7</accession>
<organism evidence="1">
    <name type="scientific">uncultured Pseudonocardia sp</name>
    <dbReference type="NCBI Taxonomy" id="211455"/>
    <lineage>
        <taxon>Bacteria</taxon>
        <taxon>Bacillati</taxon>
        <taxon>Actinomycetota</taxon>
        <taxon>Actinomycetes</taxon>
        <taxon>Pseudonocardiales</taxon>
        <taxon>Pseudonocardiaceae</taxon>
        <taxon>Pseudonocardia</taxon>
        <taxon>environmental samples</taxon>
    </lineage>
</organism>
<sequence>SWRGGSPGCRPWRGRATPARCSGCWPGCTGCA</sequence>
<protein>
    <submittedName>
        <fullName evidence="1">Uncharacterized protein</fullName>
    </submittedName>
</protein>
<dbReference type="AlphaFoldDB" id="A0A6J4NZN7"/>
<gene>
    <name evidence="1" type="ORF">AVDCRST_MAG66-1505</name>
</gene>
<evidence type="ECO:0000313" key="1">
    <source>
        <dbReference type="EMBL" id="CAA9401847.1"/>
    </source>
</evidence>
<proteinExistence type="predicted"/>
<dbReference type="EMBL" id="CADCUS010000224">
    <property type="protein sequence ID" value="CAA9401847.1"/>
    <property type="molecule type" value="Genomic_DNA"/>
</dbReference>